<sequence>MRIHLATQRTSGCCIHVQRGWETLTALQHLCCRPNSPAR</sequence>
<reference evidence="1" key="1">
    <citation type="journal article" date="2021" name="Proc. Natl. Acad. Sci. U.S.A.">
        <title>A Catalog of Tens of Thousands of Viruses from Human Metagenomes Reveals Hidden Associations with Chronic Diseases.</title>
        <authorList>
            <person name="Tisza M.J."/>
            <person name="Buck C.B."/>
        </authorList>
    </citation>
    <scope>NUCLEOTIDE SEQUENCE</scope>
    <source>
        <strain evidence="1">Ct0Ci105</strain>
    </source>
</reference>
<dbReference type="EMBL" id="BK015357">
    <property type="protein sequence ID" value="DAE02998.1"/>
    <property type="molecule type" value="Genomic_DNA"/>
</dbReference>
<proteinExistence type="predicted"/>
<accession>A0A8S5P7C8</accession>
<organism evidence="1">
    <name type="scientific">Siphoviridae sp. ct0Ci105</name>
    <dbReference type="NCBI Taxonomy" id="2825292"/>
    <lineage>
        <taxon>Viruses</taxon>
        <taxon>Duplodnaviria</taxon>
        <taxon>Heunggongvirae</taxon>
        <taxon>Uroviricota</taxon>
        <taxon>Caudoviricetes</taxon>
    </lineage>
</organism>
<name>A0A8S5P7C8_9CAUD</name>
<evidence type="ECO:0000313" key="1">
    <source>
        <dbReference type="EMBL" id="DAE02998.1"/>
    </source>
</evidence>
<protein>
    <submittedName>
        <fullName evidence="1">Uncharacterized protein</fullName>
    </submittedName>
</protein>